<protein>
    <submittedName>
        <fullName evidence="1">Uncharacterized protein</fullName>
    </submittedName>
</protein>
<keyword evidence="2" id="KW-1185">Reference proteome</keyword>
<organism evidence="1 2">
    <name type="scientific">Saguinus oedipus</name>
    <name type="common">Cotton-top tamarin</name>
    <name type="synonym">Oedipomidas oedipus</name>
    <dbReference type="NCBI Taxonomy" id="9490"/>
    <lineage>
        <taxon>Eukaryota</taxon>
        <taxon>Metazoa</taxon>
        <taxon>Chordata</taxon>
        <taxon>Craniata</taxon>
        <taxon>Vertebrata</taxon>
        <taxon>Euteleostomi</taxon>
        <taxon>Mammalia</taxon>
        <taxon>Eutheria</taxon>
        <taxon>Euarchontoglires</taxon>
        <taxon>Primates</taxon>
        <taxon>Haplorrhini</taxon>
        <taxon>Platyrrhini</taxon>
        <taxon>Cebidae</taxon>
        <taxon>Callitrichinae</taxon>
        <taxon>Saguinus</taxon>
    </lineage>
</organism>
<evidence type="ECO:0000313" key="2">
    <source>
        <dbReference type="Proteomes" id="UP001266305"/>
    </source>
</evidence>
<evidence type="ECO:0000313" key="1">
    <source>
        <dbReference type="EMBL" id="KAK2106800.1"/>
    </source>
</evidence>
<reference evidence="1 2" key="1">
    <citation type="submission" date="2023-05" db="EMBL/GenBank/DDBJ databases">
        <title>B98-5 Cell Line De Novo Hybrid Assembly: An Optical Mapping Approach.</title>
        <authorList>
            <person name="Kananen K."/>
            <person name="Auerbach J.A."/>
            <person name="Kautto E."/>
            <person name="Blachly J.S."/>
        </authorList>
    </citation>
    <scope>NUCLEOTIDE SEQUENCE [LARGE SCALE GENOMIC DNA]</scope>
    <source>
        <strain evidence="1">B95-8</strain>
        <tissue evidence="1">Cell line</tissue>
    </source>
</reference>
<proteinExistence type="predicted"/>
<gene>
    <name evidence="1" type="ORF">P7K49_016314</name>
</gene>
<name>A0ABQ9VCI6_SAGOE</name>
<sequence length="139" mass="15063">MWPQQHHLMPDSLQSRAKLGPLVHATQEDMLVFIFEGKVESLGGEVSDDTGQVSAPEQDSLPLGNTDHAVYNALVLLICVDLLAGMLHLQQQLDRLNGHYRCLGDGCGCSTCQKSLAKDTKASVLLNGKTGCCRTEEIS</sequence>
<dbReference type="Proteomes" id="UP001266305">
    <property type="component" value="Unassembled WGS sequence"/>
</dbReference>
<accession>A0ABQ9VCI6</accession>
<comment type="caution">
    <text evidence="1">The sequence shown here is derived from an EMBL/GenBank/DDBJ whole genome shotgun (WGS) entry which is preliminary data.</text>
</comment>
<dbReference type="EMBL" id="JASSZA010000007">
    <property type="protein sequence ID" value="KAK2106800.1"/>
    <property type="molecule type" value="Genomic_DNA"/>
</dbReference>